<protein>
    <submittedName>
        <fullName evidence="2">Unnamed protein product</fullName>
    </submittedName>
</protein>
<dbReference type="OrthoDB" id="75502at2759"/>
<name>A0A9W6WN82_9STRA</name>
<evidence type="ECO:0000313" key="3">
    <source>
        <dbReference type="Proteomes" id="UP001165083"/>
    </source>
</evidence>
<dbReference type="Proteomes" id="UP001165083">
    <property type="component" value="Unassembled WGS sequence"/>
</dbReference>
<dbReference type="SMART" id="SM00228">
    <property type="entry name" value="PDZ"/>
    <property type="match status" value="4"/>
</dbReference>
<gene>
    <name evidence="2" type="ORF">Plil01_000032300</name>
</gene>
<sequence length="738" mass="80277">MAVDEFGREHFVVEAPSGLLGILLVENERGFVHVQGFGQVSAEDHTFSSESYKEQLAVLRQVVRAGDRLVAINGDDVAHCSLAEVINRLVKLSATRRYLKFGRYHEARRSINNYDPEKLVIVRAPSGPLGLILSDVLHYAAVIEDFQQLPDGSQSHLKSYQKVHRGCQLVTINGVDVSGLARDEVTRVLAGMRNQDKEIVLYRMTPNTCAKFLQLTVHSDNVKINFSETENARCVIESVDATIEQEIEEGDVLISVNATDVTSMSRVAAMKLLSDAPYPKTLSFYHQSTSDLPECHAMLIDEGLSGLNLDRSEPNHPRITGFTSPADADRPTCKHLKEFIPHSYIISINGLEVHQHTLADVSNLFLKMRHASKRIVVGNVAFMKSLDQARSVAAIMVPPGPLGIKFDGVQDDVARVAGFNLMADGMTGIIEQSRRVPVGSRLVGINKMNVTCLTLSQIVGLLQKLSSAPKELTFSTSIQHTEYYFRTVSIRVPPGPLGIDLKTVAPKKVVVDRINEDPAKGPTYIFSHGGVASGSEILAIDGFNVSSLPISEVSQLLRLLVSHEKVITFGTTTVAYEKMLSIAHRPSLRNVAVSGTPIGVEFDNSVENAACTTHVVKSICNDDIPIGSCLVAIENIDVQALPLRDIIEILDGLAGSPKTLTFETEHRLLVQSAPTNSPPRSSVLKKILKTASPVAAAPSSSPPRVDTPPHKSTVRFAEVDPLDESPTSIAKVGVLGNM</sequence>
<keyword evidence="3" id="KW-1185">Reference proteome</keyword>
<accession>A0A9W6WN82</accession>
<proteinExistence type="predicted"/>
<evidence type="ECO:0000259" key="1">
    <source>
        <dbReference type="PROSITE" id="PS50106"/>
    </source>
</evidence>
<dbReference type="AlphaFoldDB" id="A0A9W6WN82"/>
<dbReference type="InterPro" id="IPR001478">
    <property type="entry name" value="PDZ"/>
</dbReference>
<dbReference type="EMBL" id="BSXW01000010">
    <property type="protein sequence ID" value="GMF09421.1"/>
    <property type="molecule type" value="Genomic_DNA"/>
</dbReference>
<feature type="domain" description="PDZ" evidence="1">
    <location>
        <begin position="487"/>
        <end position="558"/>
    </location>
</feature>
<dbReference type="SUPFAM" id="SSF50156">
    <property type="entry name" value="PDZ domain-like"/>
    <property type="match status" value="3"/>
</dbReference>
<organism evidence="2 3">
    <name type="scientific">Phytophthora lilii</name>
    <dbReference type="NCBI Taxonomy" id="2077276"/>
    <lineage>
        <taxon>Eukaryota</taxon>
        <taxon>Sar</taxon>
        <taxon>Stramenopiles</taxon>
        <taxon>Oomycota</taxon>
        <taxon>Peronosporomycetes</taxon>
        <taxon>Peronosporales</taxon>
        <taxon>Peronosporaceae</taxon>
        <taxon>Phytophthora</taxon>
    </lineage>
</organism>
<reference evidence="2" key="1">
    <citation type="submission" date="2023-04" db="EMBL/GenBank/DDBJ databases">
        <title>Phytophthora lilii NBRC 32176.</title>
        <authorList>
            <person name="Ichikawa N."/>
            <person name="Sato H."/>
            <person name="Tonouchi N."/>
        </authorList>
    </citation>
    <scope>NUCLEOTIDE SEQUENCE</scope>
    <source>
        <strain evidence="2">NBRC 32176</strain>
    </source>
</reference>
<comment type="caution">
    <text evidence="2">The sequence shown here is derived from an EMBL/GenBank/DDBJ whole genome shotgun (WGS) entry which is preliminary data.</text>
</comment>
<evidence type="ECO:0000313" key="2">
    <source>
        <dbReference type="EMBL" id="GMF09421.1"/>
    </source>
</evidence>
<dbReference type="InterPro" id="IPR036034">
    <property type="entry name" value="PDZ_sf"/>
</dbReference>
<dbReference type="PROSITE" id="PS50106">
    <property type="entry name" value="PDZ"/>
    <property type="match status" value="1"/>
</dbReference>